<accession>A0A219B4F4</accession>
<sequence>MKVNVEIDCTPEEARRFFGLPDLGPVHEAYVARMTRFAEDGMTSADVEKAMQGWMGSVGGLADMQRAMFSALTNGFTGTAEPKD</sequence>
<evidence type="ECO:0000313" key="2">
    <source>
        <dbReference type="Proteomes" id="UP000198462"/>
    </source>
</evidence>
<gene>
    <name evidence="1" type="ORF">B5C34_03980</name>
</gene>
<dbReference type="OrthoDB" id="5740990at2"/>
<dbReference type="RefSeq" id="WP_088711482.1">
    <property type="nucleotide sequence ID" value="NZ_NFZT01000001.1"/>
</dbReference>
<dbReference type="Pfam" id="PF20099">
    <property type="entry name" value="DUF6489"/>
    <property type="match status" value="1"/>
</dbReference>
<dbReference type="Proteomes" id="UP000198462">
    <property type="component" value="Unassembled WGS sequence"/>
</dbReference>
<dbReference type="InterPro" id="IPR045502">
    <property type="entry name" value="DUF6489"/>
</dbReference>
<evidence type="ECO:0000313" key="1">
    <source>
        <dbReference type="EMBL" id="OWV32689.1"/>
    </source>
</evidence>
<dbReference type="AlphaFoldDB" id="A0A219B4F4"/>
<keyword evidence="2" id="KW-1185">Reference proteome</keyword>
<dbReference type="EMBL" id="NFZT01000001">
    <property type="protein sequence ID" value="OWV32689.1"/>
    <property type="molecule type" value="Genomic_DNA"/>
</dbReference>
<reference evidence="2" key="1">
    <citation type="submission" date="2017-05" db="EMBL/GenBank/DDBJ databases">
        <authorList>
            <person name="Lin X."/>
        </authorList>
    </citation>
    <scope>NUCLEOTIDE SEQUENCE [LARGE SCALE GENOMIC DNA]</scope>
    <source>
        <strain evidence="2">JLT2012</strain>
    </source>
</reference>
<name>A0A219B4F4_9SPHN</name>
<organism evidence="1 2">
    <name type="scientific">Pacificimonas flava</name>
    <dbReference type="NCBI Taxonomy" id="1234595"/>
    <lineage>
        <taxon>Bacteria</taxon>
        <taxon>Pseudomonadati</taxon>
        <taxon>Pseudomonadota</taxon>
        <taxon>Alphaproteobacteria</taxon>
        <taxon>Sphingomonadales</taxon>
        <taxon>Sphingosinicellaceae</taxon>
        <taxon>Pacificimonas</taxon>
    </lineage>
</organism>
<proteinExistence type="predicted"/>
<protein>
    <submittedName>
        <fullName evidence="1">Uncharacterized protein</fullName>
    </submittedName>
</protein>
<comment type="caution">
    <text evidence="1">The sequence shown here is derived from an EMBL/GenBank/DDBJ whole genome shotgun (WGS) entry which is preliminary data.</text>
</comment>